<protein>
    <submittedName>
        <fullName evidence="12">Exopolysaccharide biosynthesis polyprenyl glycosylphosphotransferase</fullName>
    </submittedName>
</protein>
<comment type="subcellular location">
    <subcellularLocation>
        <location evidence="2">Cell membrane</location>
    </subcellularLocation>
    <subcellularLocation>
        <location evidence="1">Membrane</location>
        <topology evidence="1">Multi-pass membrane protein</topology>
    </subcellularLocation>
</comment>
<comment type="similarity">
    <text evidence="3">Belongs to the bacterial sugar transferase family.</text>
</comment>
<evidence type="ECO:0000256" key="9">
    <source>
        <dbReference type="SAM" id="Phobius"/>
    </source>
</evidence>
<keyword evidence="5" id="KW-0808">Transferase</keyword>
<dbReference type="NCBIfam" id="TIGR03025">
    <property type="entry name" value="EPS_sugtrans"/>
    <property type="match status" value="1"/>
</dbReference>
<dbReference type="GO" id="GO:0005886">
    <property type="term" value="C:plasma membrane"/>
    <property type="evidence" value="ECO:0007669"/>
    <property type="project" value="UniProtKB-SubCell"/>
</dbReference>
<organism evidence="12">
    <name type="scientific">Bifidobacterium fermentum</name>
    <dbReference type="NCBI Taxonomy" id="3059035"/>
    <lineage>
        <taxon>Bacteria</taxon>
        <taxon>Bacillati</taxon>
        <taxon>Actinomycetota</taxon>
        <taxon>Actinomycetes</taxon>
        <taxon>Bifidobacteriales</taxon>
        <taxon>Bifidobacteriaceae</taxon>
        <taxon>Bifidobacterium</taxon>
    </lineage>
</organism>
<dbReference type="InterPro" id="IPR017475">
    <property type="entry name" value="EPS_sugar_tfrase"/>
</dbReference>
<dbReference type="KEGG" id="bfk:QN062_03390"/>
<dbReference type="AlphaFoldDB" id="A0AB39UH68"/>
<name>A0AB39UH68_9BIFI</name>
<evidence type="ECO:0000256" key="4">
    <source>
        <dbReference type="ARBA" id="ARBA00022475"/>
    </source>
</evidence>
<evidence type="ECO:0000313" key="13">
    <source>
        <dbReference type="EMBL" id="XDS51231.1"/>
    </source>
</evidence>
<evidence type="ECO:0000313" key="11">
    <source>
        <dbReference type="EMBL" id="XDS47134.1"/>
    </source>
</evidence>
<proteinExistence type="inferred from homology"/>
<evidence type="ECO:0000256" key="8">
    <source>
        <dbReference type="ARBA" id="ARBA00023136"/>
    </source>
</evidence>
<dbReference type="RefSeq" id="WP_369342193.1">
    <property type="nucleotide sequence ID" value="NZ_CP129675.1"/>
</dbReference>
<evidence type="ECO:0000256" key="5">
    <source>
        <dbReference type="ARBA" id="ARBA00022679"/>
    </source>
</evidence>
<evidence type="ECO:0000256" key="2">
    <source>
        <dbReference type="ARBA" id="ARBA00004236"/>
    </source>
</evidence>
<dbReference type="EMBL" id="CP129683">
    <property type="protein sequence ID" value="XDS51231.1"/>
    <property type="molecule type" value="Genomic_DNA"/>
</dbReference>
<evidence type="ECO:0000259" key="10">
    <source>
        <dbReference type="Pfam" id="PF02397"/>
    </source>
</evidence>
<keyword evidence="8 9" id="KW-0472">Membrane</keyword>
<dbReference type="PANTHER" id="PTHR30576">
    <property type="entry name" value="COLANIC BIOSYNTHESIS UDP-GLUCOSE LIPID CARRIER TRANSFERASE"/>
    <property type="match status" value="1"/>
</dbReference>
<dbReference type="PANTHER" id="PTHR30576:SF4">
    <property type="entry name" value="UNDECAPRENYL-PHOSPHATE GALACTOSE PHOSPHOTRANSFERASE"/>
    <property type="match status" value="1"/>
</dbReference>
<dbReference type="EMBL" id="CP129682">
    <property type="protein sequence ID" value="XDS48161.1"/>
    <property type="molecule type" value="Genomic_DNA"/>
</dbReference>
<dbReference type="InterPro" id="IPR003362">
    <property type="entry name" value="Bact_transf"/>
</dbReference>
<evidence type="ECO:0000256" key="3">
    <source>
        <dbReference type="ARBA" id="ARBA00006464"/>
    </source>
</evidence>
<feature type="domain" description="Bacterial sugar transferase" evidence="10">
    <location>
        <begin position="99"/>
        <end position="288"/>
    </location>
</feature>
<dbReference type="EMBL" id="CP129675">
    <property type="protein sequence ID" value="XDS47134.1"/>
    <property type="molecule type" value="Genomic_DNA"/>
</dbReference>
<sequence>MSKLIFSKFPVKILPFSNSIADDMQSMKSQILLVTDAVSRDSEHMRALSLLLESRSIELAFTVSVADVGGHRLHLRDTMQQNVLTASLPQYSFFAAMIKRTFDVMVSSFALLVLCPFVMLPIALMIKHEDKGPIFYCQERIGKNGKPFKFYKFRSMQSNADQLDKMLAEEYGQEYGALFKLKDDPRVTAIGKVLRKYSLDEIPQFYNVLKGDMSIVGPRPQRQYEVDKYSKLYSTRLLVKPGITGPWQISGRSNLSQEQAEQLDVSYIENWSITSDVVIMLKTGVVMFRGVGAY</sequence>
<dbReference type="GO" id="GO:0016780">
    <property type="term" value="F:phosphotransferase activity, for other substituted phosphate groups"/>
    <property type="evidence" value="ECO:0007669"/>
    <property type="project" value="TreeGrafter"/>
</dbReference>
<evidence type="ECO:0000256" key="6">
    <source>
        <dbReference type="ARBA" id="ARBA00022692"/>
    </source>
</evidence>
<reference evidence="12" key="1">
    <citation type="submission" date="2023-07" db="EMBL/GenBank/DDBJ databases">
        <title>Bifidobacterium aquikefiriaerophilum sp. nov. and Bifidobacterium eccum sp. nov., isolated from water kefir.</title>
        <authorList>
            <person name="Breselge S."/>
            <person name="Bellassi P."/>
            <person name="Barcenilla C."/>
            <person name="Alvarez-Ordonez A."/>
            <person name="Morelli L."/>
            <person name="Cotter P.D."/>
        </authorList>
    </citation>
    <scope>NUCLEOTIDE SEQUENCE</scope>
    <source>
        <strain evidence="13">WK012_4_13</strain>
        <strain evidence="12">WK013_4_14</strain>
        <strain evidence="11">WK048_4_13</strain>
    </source>
</reference>
<gene>
    <name evidence="13" type="ORF">QN062_03390</name>
    <name evidence="12" type="ORF">QN216_07405</name>
    <name evidence="11" type="ORF">QN217_03055</name>
</gene>
<evidence type="ECO:0000256" key="1">
    <source>
        <dbReference type="ARBA" id="ARBA00004141"/>
    </source>
</evidence>
<keyword evidence="7 9" id="KW-1133">Transmembrane helix</keyword>
<dbReference type="Pfam" id="PF02397">
    <property type="entry name" value="Bac_transf"/>
    <property type="match status" value="1"/>
</dbReference>
<evidence type="ECO:0000313" key="12">
    <source>
        <dbReference type="EMBL" id="XDS48161.1"/>
    </source>
</evidence>
<evidence type="ECO:0000256" key="7">
    <source>
        <dbReference type="ARBA" id="ARBA00022989"/>
    </source>
</evidence>
<keyword evidence="6 9" id="KW-0812">Transmembrane</keyword>
<feature type="transmembrane region" description="Helical" evidence="9">
    <location>
        <begin position="104"/>
        <end position="126"/>
    </location>
</feature>
<accession>A0AB39UH68</accession>
<keyword evidence="4" id="KW-1003">Cell membrane</keyword>